<dbReference type="OrthoDB" id="198787at2759"/>
<dbReference type="Pfam" id="PF17171">
    <property type="entry name" value="GST_C_6"/>
    <property type="match status" value="1"/>
</dbReference>
<evidence type="ECO:0000313" key="4">
    <source>
        <dbReference type="Proteomes" id="UP000615446"/>
    </source>
</evidence>
<dbReference type="Pfam" id="PF17172">
    <property type="entry name" value="GST_N_4"/>
    <property type="match status" value="1"/>
</dbReference>
<evidence type="ECO:0000259" key="1">
    <source>
        <dbReference type="Pfam" id="PF17171"/>
    </source>
</evidence>
<dbReference type="PANTHER" id="PTHR12289">
    <property type="entry name" value="METAXIN RELATED"/>
    <property type="match status" value="1"/>
</dbReference>
<feature type="domain" description="Thioredoxin-like fold" evidence="2">
    <location>
        <begin position="63"/>
        <end position="159"/>
    </location>
</feature>
<reference evidence="3" key="1">
    <citation type="submission" date="2019-10" db="EMBL/GenBank/DDBJ databases">
        <title>Conservation and host-specific expression of non-tandemly repeated heterogenous ribosome RNA gene in arbuscular mycorrhizal fungi.</title>
        <authorList>
            <person name="Maeda T."/>
            <person name="Kobayashi Y."/>
            <person name="Nakagawa T."/>
            <person name="Ezawa T."/>
            <person name="Yamaguchi K."/>
            <person name="Bino T."/>
            <person name="Nishimoto Y."/>
            <person name="Shigenobu S."/>
            <person name="Kawaguchi M."/>
        </authorList>
    </citation>
    <scope>NUCLEOTIDE SEQUENCE</scope>
    <source>
        <strain evidence="3">HR1</strain>
    </source>
</reference>
<dbReference type="GO" id="GO:0007005">
    <property type="term" value="P:mitochondrion organization"/>
    <property type="evidence" value="ECO:0007669"/>
    <property type="project" value="TreeGrafter"/>
</dbReference>
<dbReference type="InterPro" id="IPR012336">
    <property type="entry name" value="Thioredoxin-like_fold"/>
</dbReference>
<feature type="domain" description="Metaxin glutathione S-transferase" evidence="1">
    <location>
        <begin position="207"/>
        <end position="250"/>
    </location>
</feature>
<accession>A0A8H3R4D1</accession>
<dbReference type="Proteomes" id="UP000615446">
    <property type="component" value="Unassembled WGS sequence"/>
</dbReference>
<gene>
    <name evidence="3" type="ORF">RCL2_002930900</name>
</gene>
<evidence type="ECO:0000259" key="2">
    <source>
        <dbReference type="Pfam" id="PF17172"/>
    </source>
</evidence>
<dbReference type="AlphaFoldDB" id="A0A8H3R4D1"/>
<proteinExistence type="predicted"/>
<comment type="caution">
    <text evidence="3">The sequence shown here is derived from an EMBL/GenBank/DDBJ whole genome shotgun (WGS) entry which is preliminary data.</text>
</comment>
<organism evidence="3 4">
    <name type="scientific">Rhizophagus clarus</name>
    <dbReference type="NCBI Taxonomy" id="94130"/>
    <lineage>
        <taxon>Eukaryota</taxon>
        <taxon>Fungi</taxon>
        <taxon>Fungi incertae sedis</taxon>
        <taxon>Mucoromycota</taxon>
        <taxon>Glomeromycotina</taxon>
        <taxon>Glomeromycetes</taxon>
        <taxon>Glomerales</taxon>
        <taxon>Glomeraceae</taxon>
        <taxon>Rhizophagus</taxon>
    </lineage>
</organism>
<dbReference type="InterPro" id="IPR033468">
    <property type="entry name" value="Metaxin_GST"/>
</dbReference>
<sequence length="287" mass="32675">MSNQTWRNAINNNPIQQSIRQFLAKFPLKIHRSLYAARELDVPRLYTWGPGWKSGQQTSFDQECVKWQTLLKFSKSDFETKSLNEPLMSPSGKLPFLVLTTGDVLVDDAIEKHVTDMYSENLGSLNNEQQEADSAAYIASADTKLRNALLYNLWCEPANESITYNKYVGHYAKPLDKLLFHKYKSLAVRELLTRKPVLDKEEIYQEANEALQAISIALGDSKYFFGSSLPTFIDAVVFSYIHVILNIPLNELFNSIGVFIFIPRCHDSHMAGFRNSSSDTTQPTKSF</sequence>
<name>A0A8H3R4D1_9GLOM</name>
<evidence type="ECO:0000313" key="3">
    <source>
        <dbReference type="EMBL" id="GET02952.1"/>
    </source>
</evidence>
<dbReference type="GO" id="GO:0001401">
    <property type="term" value="C:SAM complex"/>
    <property type="evidence" value="ECO:0007669"/>
    <property type="project" value="TreeGrafter"/>
</dbReference>
<dbReference type="PANTHER" id="PTHR12289:SF77">
    <property type="entry name" value="METAXIN-2"/>
    <property type="match status" value="1"/>
</dbReference>
<protein>
    <submittedName>
        <fullName evidence="3">Mitochondrial outer membrane protein</fullName>
    </submittedName>
</protein>
<dbReference type="EMBL" id="BLAL01000318">
    <property type="protein sequence ID" value="GET02952.1"/>
    <property type="molecule type" value="Genomic_DNA"/>
</dbReference>
<dbReference type="InterPro" id="IPR050931">
    <property type="entry name" value="Mito_Protein_Transport_Metaxin"/>
</dbReference>